<organism evidence="8 9">
    <name type="scientific">Candidatus Woykebacteria bacterium RIFCSPLOWO2_01_FULL_43_14</name>
    <dbReference type="NCBI Taxonomy" id="1802605"/>
    <lineage>
        <taxon>Bacteria</taxon>
        <taxon>Candidatus Woykeibacteriota</taxon>
    </lineage>
</organism>
<feature type="transmembrane region" description="Helical" evidence="6">
    <location>
        <begin position="158"/>
        <end position="178"/>
    </location>
</feature>
<feature type="transmembrane region" description="Helical" evidence="6">
    <location>
        <begin position="6"/>
        <end position="29"/>
    </location>
</feature>
<evidence type="ECO:0000256" key="4">
    <source>
        <dbReference type="ARBA" id="ARBA00022989"/>
    </source>
</evidence>
<dbReference type="GO" id="GO:0005886">
    <property type="term" value="C:plasma membrane"/>
    <property type="evidence" value="ECO:0007669"/>
    <property type="project" value="UniProtKB-SubCell"/>
</dbReference>
<evidence type="ECO:0000256" key="3">
    <source>
        <dbReference type="ARBA" id="ARBA00022692"/>
    </source>
</evidence>
<evidence type="ECO:0000259" key="7">
    <source>
        <dbReference type="Pfam" id="PF09335"/>
    </source>
</evidence>
<feature type="transmembrane region" description="Helical" evidence="6">
    <location>
        <begin position="184"/>
        <end position="205"/>
    </location>
</feature>
<feature type="transmembrane region" description="Helical" evidence="6">
    <location>
        <begin position="78"/>
        <end position="98"/>
    </location>
</feature>
<proteinExistence type="inferred from homology"/>
<dbReference type="Proteomes" id="UP000177718">
    <property type="component" value="Unassembled WGS sequence"/>
</dbReference>
<comment type="similarity">
    <text evidence="6">Belongs to the TVP38/TMEM64 family.</text>
</comment>
<dbReference type="PANTHER" id="PTHR12677:SF59">
    <property type="entry name" value="GOLGI APPARATUS MEMBRANE PROTEIN TVP38-RELATED"/>
    <property type="match status" value="1"/>
</dbReference>
<name>A0A1G1WXP6_9BACT</name>
<keyword evidence="5 6" id="KW-0472">Membrane</keyword>
<evidence type="ECO:0000256" key="6">
    <source>
        <dbReference type="RuleBase" id="RU366058"/>
    </source>
</evidence>
<evidence type="ECO:0000313" key="9">
    <source>
        <dbReference type="Proteomes" id="UP000177718"/>
    </source>
</evidence>
<keyword evidence="4 6" id="KW-1133">Transmembrane helix</keyword>
<keyword evidence="3 6" id="KW-0812">Transmembrane</keyword>
<sequence length="220" mass="24756">MKLKSLLLLVLPAALAIILTFVLQITLLARQDLVTEWLKSFGPWFILVYVFTQILTIVIAPLGGLFAQIAIIAILKPFWGLVLVYLVSTPAFLINFYLSRKFGRPLVTKLIGTKAMSKIDHYAEDVDTVTLVLLKILQGGYFDYISYAVGLTNISFRIFALVNFLAGIPSIILSYFIFSTFDSLVWGVLTLWLTTGVLLAISIYVNHRIRKHKISKRNSL</sequence>
<dbReference type="InterPro" id="IPR032816">
    <property type="entry name" value="VTT_dom"/>
</dbReference>
<feature type="transmembrane region" description="Helical" evidence="6">
    <location>
        <begin position="41"/>
        <end position="72"/>
    </location>
</feature>
<gene>
    <name evidence="8" type="ORF">A3A61_02730</name>
</gene>
<protein>
    <recommendedName>
        <fullName evidence="6">TVP38/TMEM64 family membrane protein</fullName>
    </recommendedName>
</protein>
<evidence type="ECO:0000256" key="2">
    <source>
        <dbReference type="ARBA" id="ARBA00022475"/>
    </source>
</evidence>
<evidence type="ECO:0000313" key="8">
    <source>
        <dbReference type="EMBL" id="OGY31917.1"/>
    </source>
</evidence>
<dbReference type="PANTHER" id="PTHR12677">
    <property type="entry name" value="GOLGI APPARATUS MEMBRANE PROTEIN TVP38-RELATED"/>
    <property type="match status" value="1"/>
</dbReference>
<reference evidence="8 9" key="1">
    <citation type="journal article" date="2016" name="Nat. Commun.">
        <title>Thousands of microbial genomes shed light on interconnected biogeochemical processes in an aquifer system.</title>
        <authorList>
            <person name="Anantharaman K."/>
            <person name="Brown C.T."/>
            <person name="Hug L.A."/>
            <person name="Sharon I."/>
            <person name="Castelle C.J."/>
            <person name="Probst A.J."/>
            <person name="Thomas B.C."/>
            <person name="Singh A."/>
            <person name="Wilkins M.J."/>
            <person name="Karaoz U."/>
            <person name="Brodie E.L."/>
            <person name="Williams K.H."/>
            <person name="Hubbard S.S."/>
            <person name="Banfield J.F."/>
        </authorList>
    </citation>
    <scope>NUCLEOTIDE SEQUENCE [LARGE SCALE GENOMIC DNA]</scope>
</reference>
<comment type="caution">
    <text evidence="8">The sequence shown here is derived from an EMBL/GenBank/DDBJ whole genome shotgun (WGS) entry which is preliminary data.</text>
</comment>
<comment type="subcellular location">
    <subcellularLocation>
        <location evidence="1 6">Cell membrane</location>
        <topology evidence="1 6">Multi-pass membrane protein</topology>
    </subcellularLocation>
</comment>
<evidence type="ECO:0000256" key="5">
    <source>
        <dbReference type="ARBA" id="ARBA00023136"/>
    </source>
</evidence>
<keyword evidence="2 6" id="KW-1003">Cell membrane</keyword>
<dbReference type="EMBL" id="MHDB01000021">
    <property type="protein sequence ID" value="OGY31917.1"/>
    <property type="molecule type" value="Genomic_DNA"/>
</dbReference>
<accession>A0A1G1WXP6</accession>
<dbReference type="AlphaFoldDB" id="A0A1G1WXP6"/>
<feature type="domain" description="VTT" evidence="7">
    <location>
        <begin position="68"/>
        <end position="178"/>
    </location>
</feature>
<dbReference type="STRING" id="1802605.A3A61_02730"/>
<evidence type="ECO:0000256" key="1">
    <source>
        <dbReference type="ARBA" id="ARBA00004651"/>
    </source>
</evidence>
<dbReference type="Pfam" id="PF09335">
    <property type="entry name" value="VTT_dom"/>
    <property type="match status" value="1"/>
</dbReference>
<dbReference type="InterPro" id="IPR015414">
    <property type="entry name" value="TMEM64"/>
</dbReference>